<dbReference type="GO" id="GO:0009640">
    <property type="term" value="P:photomorphogenesis"/>
    <property type="evidence" value="ECO:0007669"/>
    <property type="project" value="InterPro"/>
</dbReference>
<feature type="region of interest" description="Disordered" evidence="1">
    <location>
        <begin position="222"/>
        <end position="244"/>
    </location>
</feature>
<name>A0A438J534_VITVI</name>
<feature type="compositionally biased region" description="Polar residues" evidence="1">
    <location>
        <begin position="222"/>
        <end position="238"/>
    </location>
</feature>
<proteinExistence type="predicted"/>
<dbReference type="PANTHER" id="PTHR44218">
    <property type="entry name" value="PROTEIN SPA1-RELATED 2"/>
    <property type="match status" value="1"/>
</dbReference>
<dbReference type="AlphaFoldDB" id="A0A438J534"/>
<evidence type="ECO:0000313" key="2">
    <source>
        <dbReference type="EMBL" id="RVX04063.1"/>
    </source>
</evidence>
<reference evidence="2 3" key="1">
    <citation type="journal article" date="2018" name="PLoS Genet.">
        <title>Population sequencing reveals clonal diversity and ancestral inbreeding in the grapevine cultivar Chardonnay.</title>
        <authorList>
            <person name="Roach M.J."/>
            <person name="Johnson D.L."/>
            <person name="Bohlmann J."/>
            <person name="van Vuuren H.J."/>
            <person name="Jones S.J."/>
            <person name="Pretorius I.S."/>
            <person name="Schmidt S.A."/>
            <person name="Borneman A.R."/>
        </authorList>
    </citation>
    <scope>NUCLEOTIDE SEQUENCE [LARGE SCALE GENOMIC DNA]</scope>
    <source>
        <strain evidence="3">cv. Chardonnay</strain>
        <tissue evidence="2">Leaf</tissue>
    </source>
</reference>
<evidence type="ECO:0000313" key="3">
    <source>
        <dbReference type="Proteomes" id="UP000288805"/>
    </source>
</evidence>
<accession>A0A438J534</accession>
<evidence type="ECO:0000256" key="1">
    <source>
        <dbReference type="SAM" id="MobiDB-lite"/>
    </source>
</evidence>
<dbReference type="PANTHER" id="PTHR44218:SF15">
    <property type="entry name" value="PROTEIN SPA1-RELATED 2"/>
    <property type="match status" value="1"/>
</dbReference>
<feature type="region of interest" description="Disordered" evidence="1">
    <location>
        <begin position="101"/>
        <end position="125"/>
    </location>
</feature>
<organism evidence="2 3">
    <name type="scientific">Vitis vinifera</name>
    <name type="common">Grape</name>
    <dbReference type="NCBI Taxonomy" id="29760"/>
    <lineage>
        <taxon>Eukaryota</taxon>
        <taxon>Viridiplantae</taxon>
        <taxon>Streptophyta</taxon>
        <taxon>Embryophyta</taxon>
        <taxon>Tracheophyta</taxon>
        <taxon>Spermatophyta</taxon>
        <taxon>Magnoliopsida</taxon>
        <taxon>eudicotyledons</taxon>
        <taxon>Gunneridae</taxon>
        <taxon>Pentapetalae</taxon>
        <taxon>rosids</taxon>
        <taxon>Vitales</taxon>
        <taxon>Vitaceae</taxon>
        <taxon>Viteae</taxon>
        <taxon>Vitis</taxon>
    </lineage>
</organism>
<comment type="caution">
    <text evidence="2">The sequence shown here is derived from an EMBL/GenBank/DDBJ whole genome shotgun (WGS) entry which is preliminary data.</text>
</comment>
<protein>
    <submittedName>
        <fullName evidence="2">Protein SPA1-related 2</fullName>
    </submittedName>
</protein>
<dbReference type="EMBL" id="QGNW01000062">
    <property type="protein sequence ID" value="RVX04063.1"/>
    <property type="molecule type" value="Genomic_DNA"/>
</dbReference>
<dbReference type="InterPro" id="IPR044630">
    <property type="entry name" value="SPA1/2/3/4"/>
</dbReference>
<dbReference type="Proteomes" id="UP000288805">
    <property type="component" value="Unassembled WGS sequence"/>
</dbReference>
<feature type="region of interest" description="Disordered" evidence="1">
    <location>
        <begin position="293"/>
        <end position="312"/>
    </location>
</feature>
<gene>
    <name evidence="2" type="primary">SPA2_1</name>
    <name evidence="2" type="ORF">CK203_015640</name>
</gene>
<sequence length="587" mass="65181">MDDEVTTIDVAEGSHLQRKESEYLLKPDSSSMLNSREMVIPGEAEHTCSGHLPVDDAGIMVEELTLRNYNGANLAVVGPSNNRDRMQIRQNQWQHIHLLAGGQGTGSSVRDSVRRDNGQPMSSAWEDVGYSSFPEFLAQKQSSHDHNEVREQVTNCENRAVSGDTLSPGGIRTKILSKSGFSEFFIKNSLKGKGVICRGPARDGFGVEIRDSNNTKAAVDTTVASDSSLSPSAKTATPSPRGLAPTRVKSVICTDIVYDGFGDEFRDQNNTKAIVDSQVASDLSLSSSAKTAVPSAHNSAGTGPCHGPLPDSSHDGVNLREWLRAGHRKINKVESLYIFRQIVDLVDVSHSQGVAMQNLRPSCFKLLPSNQVAYLGSSVQREMLENAVDQDVSLKNLLSGKRSLEKGMFPSISLSGKKQKFSESMNTFRQWPQFSARYGIKLETANKSGINITRAQDLGSKFNEEHNQNTEYKIQRKSSSQNVSYTSQQLLISASDQLEEKWYTSPMELSEGYLDLLILKKHVLQQCQIYVTEFFPPTFCQKIPRKQVSVFGYFILNPHHVRQPGDSYLLSTPIKKKKNPPIYYYNY</sequence>